<feature type="domain" description="DinB-like" evidence="1">
    <location>
        <begin position="51"/>
        <end position="170"/>
    </location>
</feature>
<dbReference type="Pfam" id="PF12867">
    <property type="entry name" value="DinB_2"/>
    <property type="match status" value="1"/>
</dbReference>
<accession>A0A345NNQ2</accession>
<organism evidence="2 3">
    <name type="scientific">Ornithinimicrobium avium</name>
    <dbReference type="NCBI Taxonomy" id="2283195"/>
    <lineage>
        <taxon>Bacteria</taxon>
        <taxon>Bacillati</taxon>
        <taxon>Actinomycetota</taxon>
        <taxon>Actinomycetes</taxon>
        <taxon>Micrococcales</taxon>
        <taxon>Ornithinimicrobiaceae</taxon>
        <taxon>Ornithinimicrobium</taxon>
    </lineage>
</organism>
<dbReference type="EMBL" id="CP031229">
    <property type="protein sequence ID" value="AXH96660.1"/>
    <property type="molecule type" value="Genomic_DNA"/>
</dbReference>
<dbReference type="Gene3D" id="1.20.120.450">
    <property type="entry name" value="dinb family like domain"/>
    <property type="match status" value="1"/>
</dbReference>
<sequence>MEQPQHIEPDTKDWTAVITQGCAECGFEPDYDVTTTGDRLRATVPPWREQLARIDVRERPEPTTWSPLEYGAHVRDVLDVMRGRLELMLAEDGASFAGWDQDEAAVRARYDLQDPGRVAQEYAEAVDATAAAFDAVAGEQWSRRGSRDGTAFTVETLAVYTLHDIEHHLADVTR</sequence>
<reference evidence="2 3" key="1">
    <citation type="submission" date="2018-07" db="EMBL/GenBank/DDBJ databases">
        <title>Complete genome sequencing of Ornithinimicrobium sp. AMA3305.</title>
        <authorList>
            <person name="Bae J.-W."/>
        </authorList>
    </citation>
    <scope>NUCLEOTIDE SEQUENCE [LARGE SCALE GENOMIC DNA]</scope>
    <source>
        <strain evidence="2 3">AMA3305</strain>
    </source>
</reference>
<dbReference type="OrthoDB" id="3376896at2"/>
<dbReference type="RefSeq" id="WP_114928421.1">
    <property type="nucleotide sequence ID" value="NZ_CP031229.1"/>
</dbReference>
<protein>
    <submittedName>
        <fullName evidence="2">DinB family protein</fullName>
    </submittedName>
</protein>
<dbReference type="InterPro" id="IPR034660">
    <property type="entry name" value="DinB/YfiT-like"/>
</dbReference>
<keyword evidence="3" id="KW-1185">Reference proteome</keyword>
<dbReference type="KEGG" id="orn:DV701_11490"/>
<dbReference type="Proteomes" id="UP000253790">
    <property type="component" value="Chromosome"/>
</dbReference>
<evidence type="ECO:0000259" key="1">
    <source>
        <dbReference type="Pfam" id="PF12867"/>
    </source>
</evidence>
<evidence type="ECO:0000313" key="2">
    <source>
        <dbReference type="EMBL" id="AXH96660.1"/>
    </source>
</evidence>
<dbReference type="SUPFAM" id="SSF109854">
    <property type="entry name" value="DinB/YfiT-like putative metalloenzymes"/>
    <property type="match status" value="1"/>
</dbReference>
<dbReference type="InterPro" id="IPR024775">
    <property type="entry name" value="DinB-like"/>
</dbReference>
<evidence type="ECO:0000313" key="3">
    <source>
        <dbReference type="Proteomes" id="UP000253790"/>
    </source>
</evidence>
<proteinExistence type="predicted"/>
<gene>
    <name evidence="2" type="ORF">DV701_11490</name>
</gene>
<dbReference type="AlphaFoldDB" id="A0A345NNQ2"/>
<name>A0A345NNQ2_9MICO</name>